<evidence type="ECO:0000256" key="3">
    <source>
        <dbReference type="HAMAP-Rule" id="MF_00957"/>
    </source>
</evidence>
<proteinExistence type="inferred from homology"/>
<dbReference type="Gene3D" id="3.30.460.10">
    <property type="entry name" value="Beta Polymerase, domain 2"/>
    <property type="match status" value="1"/>
</dbReference>
<evidence type="ECO:0000256" key="1">
    <source>
        <dbReference type="ARBA" id="ARBA00022679"/>
    </source>
</evidence>
<feature type="active site" evidence="3">
    <location>
        <position position="83"/>
    </location>
</feature>
<feature type="domain" description="tRNA nucleotidyltransferase/poly(A) polymerase RNA and SrmB- binding" evidence="6">
    <location>
        <begin position="216"/>
        <end position="275"/>
    </location>
</feature>
<keyword evidence="1 3" id="KW-0808">Transferase</keyword>
<dbReference type="Proteomes" id="UP000885690">
    <property type="component" value="Unassembled WGS sequence"/>
</dbReference>
<comment type="similarity">
    <text evidence="3 4">Belongs to the tRNA nucleotidyltransferase/poly(A) polymerase family.</text>
</comment>
<keyword evidence="3" id="KW-0067">ATP-binding</keyword>
<dbReference type="Pfam" id="PF12627">
    <property type="entry name" value="PolyA_pol_RNAbd"/>
    <property type="match status" value="1"/>
</dbReference>
<feature type="domain" description="Poly A polymerase head" evidence="5">
    <location>
        <begin position="63"/>
        <end position="189"/>
    </location>
</feature>
<name>A0A7C0Y7J1_9BACT</name>
<gene>
    <name evidence="3 7" type="primary">pcnB</name>
    <name evidence="7" type="ORF">ENF32_00460</name>
</gene>
<organism evidence="7">
    <name type="scientific">Thermosulfidibacter takaii</name>
    <dbReference type="NCBI Taxonomy" id="412593"/>
    <lineage>
        <taxon>Bacteria</taxon>
        <taxon>Pseudomonadati</taxon>
        <taxon>Thermosulfidibacterota</taxon>
        <taxon>Thermosulfidibacteria</taxon>
        <taxon>Thermosulfidibacterales</taxon>
        <taxon>Thermosulfidibacteraceae</taxon>
    </lineage>
</organism>
<dbReference type="PANTHER" id="PTHR43051">
    <property type="entry name" value="POLYNUCLEOTIDE ADENYLYLTRANSFERASE FAMILY PROTEIN"/>
    <property type="match status" value="1"/>
</dbReference>
<comment type="catalytic activity">
    <reaction evidence="3">
        <text>RNA(n) + ATP = RNA(n)-3'-adenine ribonucleotide + diphosphate</text>
        <dbReference type="Rhea" id="RHEA:11332"/>
        <dbReference type="Rhea" id="RHEA-COMP:14527"/>
        <dbReference type="Rhea" id="RHEA-COMP:17347"/>
        <dbReference type="ChEBI" id="CHEBI:30616"/>
        <dbReference type="ChEBI" id="CHEBI:33019"/>
        <dbReference type="ChEBI" id="CHEBI:140395"/>
        <dbReference type="ChEBI" id="CHEBI:173115"/>
        <dbReference type="EC" id="2.7.7.19"/>
    </reaction>
</comment>
<dbReference type="InterPro" id="IPR002646">
    <property type="entry name" value="PolA_pol_head_dom"/>
</dbReference>
<evidence type="ECO:0000256" key="2">
    <source>
        <dbReference type="ARBA" id="ARBA00022741"/>
    </source>
</evidence>
<feature type="active site" evidence="3">
    <location>
        <position position="158"/>
    </location>
</feature>
<accession>A0A7C0Y7J1</accession>
<dbReference type="GO" id="GO:0005524">
    <property type="term" value="F:ATP binding"/>
    <property type="evidence" value="ECO:0007669"/>
    <property type="project" value="UniProtKB-UniRule"/>
</dbReference>
<dbReference type="SUPFAM" id="SSF81301">
    <property type="entry name" value="Nucleotidyltransferase"/>
    <property type="match status" value="1"/>
</dbReference>
<keyword evidence="3" id="KW-0507">mRNA processing</keyword>
<dbReference type="AlphaFoldDB" id="A0A7C0Y7J1"/>
<dbReference type="InterPro" id="IPR010206">
    <property type="entry name" value="PolA_pol_I"/>
</dbReference>
<dbReference type="PANTHER" id="PTHR43051:SF1">
    <property type="entry name" value="POLYNUCLEOTIDE ADENYLYLTRANSFERASE FAMILY PROTEIN"/>
    <property type="match status" value="1"/>
</dbReference>
<protein>
    <recommendedName>
        <fullName evidence="3">Poly(A) polymerase I</fullName>
        <shortName evidence="3">PAP I</shortName>
        <ecNumber evidence="3">2.7.7.19</ecNumber>
    </recommendedName>
</protein>
<dbReference type="GO" id="GO:0043633">
    <property type="term" value="P:polyadenylation-dependent RNA catabolic process"/>
    <property type="evidence" value="ECO:0007669"/>
    <property type="project" value="InterPro"/>
</dbReference>
<evidence type="ECO:0000259" key="5">
    <source>
        <dbReference type="Pfam" id="PF01743"/>
    </source>
</evidence>
<evidence type="ECO:0000259" key="6">
    <source>
        <dbReference type="Pfam" id="PF12627"/>
    </source>
</evidence>
<dbReference type="GO" id="GO:1990817">
    <property type="term" value="F:poly(A) RNA polymerase activity"/>
    <property type="evidence" value="ECO:0007669"/>
    <property type="project" value="UniProtKB-UniRule"/>
</dbReference>
<dbReference type="GO" id="GO:0006397">
    <property type="term" value="P:mRNA processing"/>
    <property type="evidence" value="ECO:0007669"/>
    <property type="project" value="UniProtKB-KW"/>
</dbReference>
<feature type="active site" evidence="3">
    <location>
        <position position="81"/>
    </location>
</feature>
<dbReference type="InterPro" id="IPR032828">
    <property type="entry name" value="PolyA_RNA-bd"/>
</dbReference>
<dbReference type="EC" id="2.7.7.19" evidence="3"/>
<keyword evidence="3" id="KW-0804">Transcription</keyword>
<dbReference type="EMBL" id="DQWS01000019">
    <property type="protein sequence ID" value="HDD52529.1"/>
    <property type="molecule type" value="Genomic_DNA"/>
</dbReference>
<comment type="caution">
    <text evidence="7">The sequence shown here is derived from an EMBL/GenBank/DDBJ whole genome shotgun (WGS) entry which is preliminary data.</text>
</comment>
<dbReference type="GO" id="GO:0003723">
    <property type="term" value="F:RNA binding"/>
    <property type="evidence" value="ECO:0007669"/>
    <property type="project" value="UniProtKB-UniRule"/>
</dbReference>
<reference evidence="7" key="1">
    <citation type="journal article" date="2020" name="mSystems">
        <title>Genome- and Community-Level Interaction Insights into Carbon Utilization and Element Cycling Functions of Hydrothermarchaeota in Hydrothermal Sediment.</title>
        <authorList>
            <person name="Zhou Z."/>
            <person name="Liu Y."/>
            <person name="Xu W."/>
            <person name="Pan J."/>
            <person name="Luo Z.H."/>
            <person name="Li M."/>
        </authorList>
    </citation>
    <scope>NUCLEOTIDE SEQUENCE [LARGE SCALE GENOMIC DNA]</scope>
    <source>
        <strain evidence="7">HyVt-115</strain>
    </source>
</reference>
<dbReference type="Pfam" id="PF01743">
    <property type="entry name" value="PolyA_pol"/>
    <property type="match status" value="1"/>
</dbReference>
<dbReference type="HAMAP" id="MF_00957">
    <property type="entry name" value="PolyA_pol"/>
    <property type="match status" value="1"/>
</dbReference>
<dbReference type="NCBIfam" id="TIGR01942">
    <property type="entry name" value="pcnB"/>
    <property type="match status" value="1"/>
</dbReference>
<dbReference type="InterPro" id="IPR043519">
    <property type="entry name" value="NT_sf"/>
</dbReference>
<keyword evidence="2 3" id="KW-0547">Nucleotide-binding</keyword>
<dbReference type="InterPro" id="IPR052191">
    <property type="entry name" value="tRNA_ntf/polyA_polymerase_I"/>
</dbReference>
<keyword evidence="3 4" id="KW-0694">RNA-binding</keyword>
<evidence type="ECO:0000313" key="7">
    <source>
        <dbReference type="EMBL" id="HDD52529.1"/>
    </source>
</evidence>
<evidence type="ECO:0000256" key="4">
    <source>
        <dbReference type="RuleBase" id="RU003953"/>
    </source>
</evidence>
<comment type="function">
    <text evidence="3">Adds poly(A) tail to the 3' end of many RNAs, which usually targets these RNAs for decay. Plays a significant role in the global control of gene expression, through influencing the rate of transcript degradation, and in the general RNA quality control.</text>
</comment>
<dbReference type="CDD" id="cd05398">
    <property type="entry name" value="NT_ClassII-CCAase"/>
    <property type="match status" value="1"/>
</dbReference>
<dbReference type="SUPFAM" id="SSF81891">
    <property type="entry name" value="Poly A polymerase C-terminal region-like"/>
    <property type="match status" value="1"/>
</dbReference>
<keyword evidence="7" id="KW-0548">Nucleotidyltransferase</keyword>
<sequence length="428" mass="49192">MKEAGVPPGWMVMPGKECTHPEGASWVSYPRIIPRSEHSLSRNEVWPEALKVIRRLSNFGYTAYLVGGGVRDLLLGRRPKDFDVATDATPEEVRKLFGNSRIIGRRFRLVHVYFKGGRIVEVSTFRRAPRPHELESMEDTRMANNFFGSPHQDVMRRDFTINALFYNPGDFTVIDYVGGWGDLRRRVIRSIGEPRARFAEDPVRMTRAVEFASRLGFTLHSQVEEAIREEGWRISRASPERLKEEVLGILLSGASGRAVKLMAELGLFQHLFPHSSEVILPYLQDVVNLLVKADGSLNREAPYAPAQFLSLLFLPGIKAAKPFGGRVTLGEVMEEVFVVTEFLREDLPLPAHLLHSTRELLLGLWRVVKGPRARGARRFRERNYFRAALDLFKVDTLAFKEDRSLLEPWMEEVRRRRKPPYRNHPRRR</sequence>
<dbReference type="Gene3D" id="1.10.3090.10">
    <property type="entry name" value="cca-adding enzyme, domain 2"/>
    <property type="match status" value="1"/>
</dbReference>